<protein>
    <submittedName>
        <fullName evidence="1">Uncharacterized protein</fullName>
    </submittedName>
</protein>
<sequence length="53" mass="6460">IIDRYCGTEYFDPDVIEYYEIPSLWYRIKLWLKACPFLTKKQKQVKKLGENKS</sequence>
<evidence type="ECO:0000313" key="1">
    <source>
        <dbReference type="EMBL" id="GAG14397.1"/>
    </source>
</evidence>
<gene>
    <name evidence="1" type="ORF">S01H1_55762</name>
</gene>
<reference evidence="1" key="1">
    <citation type="journal article" date="2014" name="Front. Microbiol.">
        <title>High frequency of phylogenetically diverse reductive dehalogenase-homologous genes in deep subseafloor sedimentary metagenomes.</title>
        <authorList>
            <person name="Kawai M."/>
            <person name="Futagami T."/>
            <person name="Toyoda A."/>
            <person name="Takaki Y."/>
            <person name="Nishi S."/>
            <person name="Hori S."/>
            <person name="Arai W."/>
            <person name="Tsubouchi T."/>
            <person name="Morono Y."/>
            <person name="Uchiyama I."/>
            <person name="Ito T."/>
            <person name="Fujiyama A."/>
            <person name="Inagaki F."/>
            <person name="Takami H."/>
        </authorList>
    </citation>
    <scope>NUCLEOTIDE SEQUENCE</scope>
    <source>
        <strain evidence="1">Expedition CK06-06</strain>
    </source>
</reference>
<organism evidence="1">
    <name type="scientific">marine sediment metagenome</name>
    <dbReference type="NCBI Taxonomy" id="412755"/>
    <lineage>
        <taxon>unclassified sequences</taxon>
        <taxon>metagenomes</taxon>
        <taxon>ecological metagenomes</taxon>
    </lineage>
</organism>
<name>X0VTC4_9ZZZZ</name>
<comment type="caution">
    <text evidence="1">The sequence shown here is derived from an EMBL/GenBank/DDBJ whole genome shotgun (WGS) entry which is preliminary data.</text>
</comment>
<dbReference type="AlphaFoldDB" id="X0VTC4"/>
<dbReference type="EMBL" id="BARS01036263">
    <property type="protein sequence ID" value="GAG14397.1"/>
    <property type="molecule type" value="Genomic_DNA"/>
</dbReference>
<proteinExistence type="predicted"/>
<accession>X0VTC4</accession>
<feature type="non-terminal residue" evidence="1">
    <location>
        <position position="1"/>
    </location>
</feature>